<evidence type="ECO:0000256" key="1">
    <source>
        <dbReference type="SAM" id="MobiDB-lite"/>
    </source>
</evidence>
<name>A0A4C1UTA6_EUMVA</name>
<comment type="caution">
    <text evidence="2">The sequence shown here is derived from an EMBL/GenBank/DDBJ whole genome shotgun (WGS) entry which is preliminary data.</text>
</comment>
<evidence type="ECO:0000313" key="3">
    <source>
        <dbReference type="Proteomes" id="UP000299102"/>
    </source>
</evidence>
<evidence type="ECO:0000313" key="2">
    <source>
        <dbReference type="EMBL" id="GBP29703.1"/>
    </source>
</evidence>
<accession>A0A4C1UTA6</accession>
<gene>
    <name evidence="2" type="ORF">EVAR_13626_1</name>
</gene>
<protein>
    <submittedName>
        <fullName evidence="2">Uncharacterized protein</fullName>
    </submittedName>
</protein>
<dbReference type="EMBL" id="BGZK01000223">
    <property type="protein sequence ID" value="GBP29703.1"/>
    <property type="molecule type" value="Genomic_DNA"/>
</dbReference>
<proteinExistence type="predicted"/>
<organism evidence="2 3">
    <name type="scientific">Eumeta variegata</name>
    <name type="common">Bagworm moth</name>
    <name type="synonym">Eumeta japonica</name>
    <dbReference type="NCBI Taxonomy" id="151549"/>
    <lineage>
        <taxon>Eukaryota</taxon>
        <taxon>Metazoa</taxon>
        <taxon>Ecdysozoa</taxon>
        <taxon>Arthropoda</taxon>
        <taxon>Hexapoda</taxon>
        <taxon>Insecta</taxon>
        <taxon>Pterygota</taxon>
        <taxon>Neoptera</taxon>
        <taxon>Endopterygota</taxon>
        <taxon>Lepidoptera</taxon>
        <taxon>Glossata</taxon>
        <taxon>Ditrysia</taxon>
        <taxon>Tineoidea</taxon>
        <taxon>Psychidae</taxon>
        <taxon>Oiketicinae</taxon>
        <taxon>Eumeta</taxon>
    </lineage>
</organism>
<dbReference type="Proteomes" id="UP000299102">
    <property type="component" value="Unassembled WGS sequence"/>
</dbReference>
<keyword evidence="3" id="KW-1185">Reference proteome</keyword>
<feature type="region of interest" description="Disordered" evidence="1">
    <location>
        <begin position="1"/>
        <end position="30"/>
    </location>
</feature>
<sequence>MGPVAARAEGKGAGGRGKGASTAIEPHHSNDQELYNSRVIGGAFSAFWPLKIHQPTTQRSQFALDQSILR</sequence>
<reference evidence="2 3" key="1">
    <citation type="journal article" date="2019" name="Commun. Biol.">
        <title>The bagworm genome reveals a unique fibroin gene that provides high tensile strength.</title>
        <authorList>
            <person name="Kono N."/>
            <person name="Nakamura H."/>
            <person name="Ohtoshi R."/>
            <person name="Tomita M."/>
            <person name="Numata K."/>
            <person name="Arakawa K."/>
        </authorList>
    </citation>
    <scope>NUCLEOTIDE SEQUENCE [LARGE SCALE GENOMIC DNA]</scope>
</reference>
<dbReference type="AlphaFoldDB" id="A0A4C1UTA6"/>